<gene>
    <name evidence="1" type="ORF">DHETER_LOCUS13613</name>
</gene>
<feature type="non-terminal residue" evidence="1">
    <location>
        <position position="191"/>
    </location>
</feature>
<accession>A0ACA9Q1J4</accession>
<keyword evidence="2" id="KW-1185">Reference proteome</keyword>
<evidence type="ECO:0000313" key="1">
    <source>
        <dbReference type="EMBL" id="CAG8733904.1"/>
    </source>
</evidence>
<protein>
    <submittedName>
        <fullName evidence="1">10916_t:CDS:1</fullName>
    </submittedName>
</protein>
<sequence>MILTYHDSESWVVDIRNMLLKEPLTLLDLSKISNVTNKHIHNFNDNCWAMMGALSYAGDFISWLQMIAEGDLRNLINGVDDKREIHEETVASLIEVKQFLKPLLNDMVKLSKEGKSTHIIITKFLDHIREINLKNESLHEKISHCCSSNLALQNIYFSIVNRGEATKERIRDAATRGLYKFYRGKNHDKCM</sequence>
<reference evidence="1" key="1">
    <citation type="submission" date="2021-06" db="EMBL/GenBank/DDBJ databases">
        <authorList>
            <person name="Kallberg Y."/>
            <person name="Tangrot J."/>
            <person name="Rosling A."/>
        </authorList>
    </citation>
    <scope>NUCLEOTIDE SEQUENCE</scope>
    <source>
        <strain evidence="1">IL203A</strain>
    </source>
</reference>
<name>A0ACA9Q1J4_9GLOM</name>
<evidence type="ECO:0000313" key="2">
    <source>
        <dbReference type="Proteomes" id="UP000789702"/>
    </source>
</evidence>
<organism evidence="1 2">
    <name type="scientific">Dentiscutata heterogama</name>
    <dbReference type="NCBI Taxonomy" id="1316150"/>
    <lineage>
        <taxon>Eukaryota</taxon>
        <taxon>Fungi</taxon>
        <taxon>Fungi incertae sedis</taxon>
        <taxon>Mucoromycota</taxon>
        <taxon>Glomeromycotina</taxon>
        <taxon>Glomeromycetes</taxon>
        <taxon>Diversisporales</taxon>
        <taxon>Gigasporaceae</taxon>
        <taxon>Dentiscutata</taxon>
    </lineage>
</organism>
<dbReference type="EMBL" id="CAJVPU010038036">
    <property type="protein sequence ID" value="CAG8733904.1"/>
    <property type="molecule type" value="Genomic_DNA"/>
</dbReference>
<comment type="caution">
    <text evidence="1">The sequence shown here is derived from an EMBL/GenBank/DDBJ whole genome shotgun (WGS) entry which is preliminary data.</text>
</comment>
<dbReference type="Proteomes" id="UP000789702">
    <property type="component" value="Unassembled WGS sequence"/>
</dbReference>
<proteinExistence type="predicted"/>